<accession>A0A225DRA6</accession>
<dbReference type="AlphaFoldDB" id="A0A225DRA6"/>
<comment type="caution">
    <text evidence="3">The sequence shown here is derived from an EMBL/GenBank/DDBJ whole genome shotgun (WGS) entry which is preliminary data.</text>
</comment>
<feature type="signal peptide" evidence="2">
    <location>
        <begin position="1"/>
        <end position="23"/>
    </location>
</feature>
<dbReference type="Proteomes" id="UP000214646">
    <property type="component" value="Unassembled WGS sequence"/>
</dbReference>
<evidence type="ECO:0000313" key="4">
    <source>
        <dbReference type="Proteomes" id="UP000214646"/>
    </source>
</evidence>
<feature type="compositionally biased region" description="Low complexity" evidence="1">
    <location>
        <begin position="128"/>
        <end position="139"/>
    </location>
</feature>
<dbReference type="EMBL" id="NIDE01000004">
    <property type="protein sequence ID" value="OWK43932.1"/>
    <property type="molecule type" value="Genomic_DNA"/>
</dbReference>
<feature type="region of interest" description="Disordered" evidence="1">
    <location>
        <begin position="22"/>
        <end position="192"/>
    </location>
</feature>
<evidence type="ECO:0000256" key="1">
    <source>
        <dbReference type="SAM" id="MobiDB-lite"/>
    </source>
</evidence>
<keyword evidence="2" id="KW-0732">Signal</keyword>
<evidence type="ECO:0000256" key="2">
    <source>
        <dbReference type="SAM" id="SignalP"/>
    </source>
</evidence>
<protein>
    <submittedName>
        <fullName evidence="3">Outer membrane protein, OmpA/MotB family</fullName>
    </submittedName>
</protein>
<reference evidence="4" key="1">
    <citation type="submission" date="2017-06" db="EMBL/GenBank/DDBJ databases">
        <title>Genome analysis of Fimbriiglobus ruber SP5, the first member of the order Planctomycetales with confirmed chitinolytic capability.</title>
        <authorList>
            <person name="Ravin N.V."/>
            <person name="Rakitin A.L."/>
            <person name="Ivanova A.A."/>
            <person name="Beletsky A.V."/>
            <person name="Kulichevskaya I.S."/>
            <person name="Mardanov A.V."/>
            <person name="Dedysh S.N."/>
        </authorList>
    </citation>
    <scope>NUCLEOTIDE SEQUENCE [LARGE SCALE GENOMIC DNA]</scope>
    <source>
        <strain evidence="4">SP5</strain>
    </source>
</reference>
<feature type="compositionally biased region" description="Pro residues" evidence="1">
    <location>
        <begin position="26"/>
        <end position="36"/>
    </location>
</feature>
<dbReference type="PRINTS" id="PR01217">
    <property type="entry name" value="PRICHEXTENSN"/>
</dbReference>
<sequence length="361" mass="38260">MPTRTGTSLAVLAAVAAAAVAQAPPSGAPAPTPVPGADPTVPAPVQWNPYPALPPVSVQPGSLPPTPGPLPRVATADGPAPESRAPVQGRVVIFQKPAGSDAPVDATPAPASAGTSLPPVTDLPPVPGATGPATRTPTRSMPVARQAPKGQPPAAEADGKPDASGRSKVDPETKKADPTLTSESFRSLTRDRAFQMQSEPLVKRRILDELIEEEKQRKKEDKEKPQSPEDLAAYYHAPDSKSLVPEGTPYQPKTVMYPPIQGRIEPGFVVHRRLLFEDRNTERYGWDLGYVQPVVSALYFYKDFLLWPAHLASNPRERFDTSAGLCPPGDPVPYYLYPPEIDLFGATLGAGAIVGVALIAP</sequence>
<evidence type="ECO:0000313" key="3">
    <source>
        <dbReference type="EMBL" id="OWK43932.1"/>
    </source>
</evidence>
<keyword evidence="4" id="KW-1185">Reference proteome</keyword>
<proteinExistence type="predicted"/>
<feature type="chain" id="PRO_5012827284" evidence="2">
    <location>
        <begin position="24"/>
        <end position="361"/>
    </location>
</feature>
<gene>
    <name evidence="3" type="ORF">FRUB_03531</name>
</gene>
<dbReference type="OrthoDB" id="288935at2"/>
<organism evidence="3 4">
    <name type="scientific">Fimbriiglobus ruber</name>
    <dbReference type="NCBI Taxonomy" id="1908690"/>
    <lineage>
        <taxon>Bacteria</taxon>
        <taxon>Pseudomonadati</taxon>
        <taxon>Planctomycetota</taxon>
        <taxon>Planctomycetia</taxon>
        <taxon>Gemmatales</taxon>
        <taxon>Gemmataceae</taxon>
        <taxon>Fimbriiglobus</taxon>
    </lineage>
</organism>
<dbReference type="RefSeq" id="WP_088254714.1">
    <property type="nucleotide sequence ID" value="NZ_NIDE01000004.1"/>
</dbReference>
<name>A0A225DRA6_9BACT</name>
<feature type="compositionally biased region" description="Basic and acidic residues" evidence="1">
    <location>
        <begin position="157"/>
        <end position="177"/>
    </location>
</feature>